<sequence>MEKNSLIIQWANLANSVRIFHKNFYQYLLHLALHEQRKYKAGIYFDHEGPRTKNNIEGYHNKLKTIYTDASYTFRRQMLILGKLTVDEYIGMILATMSEEEKKTKKCVAYSGDISDSDSEEEEEIYDDA</sequence>
<reference evidence="1 2" key="1">
    <citation type="journal article" date="2018" name="Sci. Rep.">
        <title>Genomic signatures of local adaptation to the degree of environmental predictability in rotifers.</title>
        <authorList>
            <person name="Franch-Gras L."/>
            <person name="Hahn C."/>
            <person name="Garcia-Roger E.M."/>
            <person name="Carmona M.J."/>
            <person name="Serra M."/>
            <person name="Gomez A."/>
        </authorList>
    </citation>
    <scope>NUCLEOTIDE SEQUENCE [LARGE SCALE GENOMIC DNA]</scope>
    <source>
        <strain evidence="1">HYR1</strain>
    </source>
</reference>
<evidence type="ECO:0000313" key="1">
    <source>
        <dbReference type="EMBL" id="RNA37447.1"/>
    </source>
</evidence>
<evidence type="ECO:0000313" key="2">
    <source>
        <dbReference type="Proteomes" id="UP000276133"/>
    </source>
</evidence>
<dbReference type="Proteomes" id="UP000276133">
    <property type="component" value="Unassembled WGS sequence"/>
</dbReference>
<protein>
    <submittedName>
        <fullName evidence="1">Uncharacterized protein</fullName>
    </submittedName>
</protein>
<gene>
    <name evidence="1" type="ORF">BpHYR1_001680</name>
</gene>
<organism evidence="1 2">
    <name type="scientific">Brachionus plicatilis</name>
    <name type="common">Marine rotifer</name>
    <name type="synonym">Brachionus muelleri</name>
    <dbReference type="NCBI Taxonomy" id="10195"/>
    <lineage>
        <taxon>Eukaryota</taxon>
        <taxon>Metazoa</taxon>
        <taxon>Spiralia</taxon>
        <taxon>Gnathifera</taxon>
        <taxon>Rotifera</taxon>
        <taxon>Eurotatoria</taxon>
        <taxon>Monogononta</taxon>
        <taxon>Pseudotrocha</taxon>
        <taxon>Ploima</taxon>
        <taxon>Brachionidae</taxon>
        <taxon>Brachionus</taxon>
    </lineage>
</organism>
<name>A0A3M7SPB5_BRAPC</name>
<dbReference type="EMBL" id="REGN01001042">
    <property type="protein sequence ID" value="RNA37447.1"/>
    <property type="molecule type" value="Genomic_DNA"/>
</dbReference>
<comment type="caution">
    <text evidence="1">The sequence shown here is derived from an EMBL/GenBank/DDBJ whole genome shotgun (WGS) entry which is preliminary data.</text>
</comment>
<dbReference type="AlphaFoldDB" id="A0A3M7SPB5"/>
<proteinExistence type="predicted"/>
<accession>A0A3M7SPB5</accession>
<keyword evidence="2" id="KW-1185">Reference proteome</keyword>